<evidence type="ECO:0000313" key="5">
    <source>
        <dbReference type="Proteomes" id="UP000017700"/>
    </source>
</evidence>
<dbReference type="InterPro" id="IPR029033">
    <property type="entry name" value="His_PPase_superfam"/>
</dbReference>
<dbReference type="Pfam" id="PF00328">
    <property type="entry name" value="His_Phos_2"/>
    <property type="match status" value="1"/>
</dbReference>
<protein>
    <submittedName>
        <fullName evidence="4">Bifunctional glucose-1-phosphatase/inositol phosphatase</fullName>
    </submittedName>
</protein>
<dbReference type="KEGG" id="sera:Ser39006_010685"/>
<evidence type="ECO:0000313" key="4">
    <source>
        <dbReference type="EMBL" id="AUH04548.1"/>
    </source>
</evidence>
<dbReference type="PROSITE" id="PS00778">
    <property type="entry name" value="HIS_ACID_PHOSPHAT_2"/>
    <property type="match status" value="1"/>
</dbReference>
<dbReference type="RefSeq" id="WP_021016594.1">
    <property type="nucleotide sequence ID" value="NZ_CP025084.1"/>
</dbReference>
<feature type="chain" id="PRO_5036041085" evidence="2">
    <location>
        <begin position="25"/>
        <end position="436"/>
    </location>
</feature>
<evidence type="ECO:0000313" key="6">
    <source>
        <dbReference type="Proteomes" id="UP000233778"/>
    </source>
</evidence>
<dbReference type="EMBL" id="CP025084">
    <property type="protein sequence ID" value="AUH04548.1"/>
    <property type="molecule type" value="Genomic_DNA"/>
</dbReference>
<dbReference type="Proteomes" id="UP000017700">
    <property type="component" value="Chromosome"/>
</dbReference>
<gene>
    <name evidence="3" type="ORF">CWC46_10680</name>
    <name evidence="4" type="ORF">Ser39006_010685</name>
</gene>
<dbReference type="AlphaFoldDB" id="A0A2I5TJ07"/>
<dbReference type="NCBIfam" id="NF007553">
    <property type="entry name" value="PRK10173.1"/>
    <property type="match status" value="1"/>
</dbReference>
<sequence length="436" mass="47854">MKKNIIPMFTLSTLALILPLSVQSAEPAQPPASYQLQQVLIFSRHGIRAPLVGYGDILAESTPHHWPKWKTEGGLLTPKGAKVEAISAQYTHEWLSHYGVLPAQGCPPEGEVFVYANSLPRTIDTAKSFVQGGFPGCAITVYHQDNVGTMDPTFNPIITANVTDDFKNKALASINQHAGPGGVDGINQRLQNNYQVLQQVMDYRHAKICMEKKTCTLATQSNVVILAQNKEPGISGPLRMGTGAADGFMLQYYEGYPKHEVAWGKISDKKQWRQLEEIKNLYHETLFGSPAVAQNAAAPLLTFISAILNGTPSDNKLAATAQKAKVTVLVGHDSNIASLLAAMKTAPYQLPNQYESTPISGKIVFQRWHDEKTNQDLMKIEYVYQSTEQIRNATPLSLKKPAQRVTLHIDGCNTDANGFCPMSDFKTAIAHDLQGQ</sequence>
<dbReference type="Gene3D" id="3.40.50.1240">
    <property type="entry name" value="Phosphoglycerate mutase-like"/>
    <property type="match status" value="2"/>
</dbReference>
<dbReference type="InterPro" id="IPR050645">
    <property type="entry name" value="Histidine_acid_phosphatase"/>
</dbReference>
<dbReference type="PANTHER" id="PTHR11567">
    <property type="entry name" value="ACID PHOSPHATASE-RELATED"/>
    <property type="match status" value="1"/>
</dbReference>
<keyword evidence="2" id="KW-0732">Signal</keyword>
<evidence type="ECO:0000256" key="2">
    <source>
        <dbReference type="SAM" id="SignalP"/>
    </source>
</evidence>
<keyword evidence="5" id="KW-1185">Reference proteome</keyword>
<comment type="similarity">
    <text evidence="1">Belongs to the histidine acid phosphatase family.</text>
</comment>
<reference evidence="3 6" key="3">
    <citation type="submission" date="2017-11" db="EMBL/GenBank/DDBJ databases">
        <title>Complete genome sequence of Serratia sp. ATCC 39006 LacA.</title>
        <authorList>
            <person name="Hampton H.G."/>
            <person name="Jackson S.A."/>
            <person name="Jauregui R."/>
            <person name="Poulter G.T.M."/>
            <person name="Salmond G.P.C."/>
            <person name="Fineran P.C."/>
        </authorList>
    </citation>
    <scope>NUCLEOTIDE SEQUENCE [LARGE SCALE GENOMIC DNA]</scope>
    <source>
        <strain evidence="3 6">ATCC 39006</strain>
    </source>
</reference>
<reference evidence="4" key="4">
    <citation type="submission" date="2017-11" db="EMBL/GenBank/DDBJ databases">
        <title>Complete genome sequence of Serratia sp. ATCC 39006.</title>
        <authorList>
            <person name="Hampton H.G."/>
            <person name="Jackson S.A."/>
            <person name="Jauregui R."/>
            <person name="Poulter G.T.M."/>
            <person name="Salmond G.P.C."/>
            <person name="Fineran P.C."/>
        </authorList>
    </citation>
    <scope>NUCLEOTIDE SEQUENCE</scope>
    <source>
        <strain evidence="4">ATCC 39006</strain>
    </source>
</reference>
<evidence type="ECO:0000256" key="1">
    <source>
        <dbReference type="ARBA" id="ARBA00005375"/>
    </source>
</evidence>
<evidence type="ECO:0000313" key="3">
    <source>
        <dbReference type="EMBL" id="AUH00228.1"/>
    </source>
</evidence>
<dbReference type="KEGG" id="serq:CWC46_10680"/>
<name>A0A2I5TJ07_SERS3</name>
<feature type="signal peptide" evidence="2">
    <location>
        <begin position="1"/>
        <end position="24"/>
    </location>
</feature>
<dbReference type="InterPro" id="IPR033379">
    <property type="entry name" value="Acid_Pase_AS"/>
</dbReference>
<dbReference type="STRING" id="104623.Ser39006_03332"/>
<dbReference type="EMBL" id="CP025085">
    <property type="protein sequence ID" value="AUH00228.1"/>
    <property type="molecule type" value="Genomic_DNA"/>
</dbReference>
<dbReference type="PANTHER" id="PTHR11567:SF135">
    <property type="entry name" value="GLUCOSE-1-PHOSPHATASE"/>
    <property type="match status" value="1"/>
</dbReference>
<organism evidence="4 5">
    <name type="scientific">Serratia sp. (strain ATCC 39006)</name>
    <name type="common">Prodigiosinella confusarubida</name>
    <dbReference type="NCBI Taxonomy" id="104623"/>
    <lineage>
        <taxon>Bacteria</taxon>
        <taxon>Pseudomonadati</taxon>
        <taxon>Pseudomonadota</taxon>
        <taxon>Gammaproteobacteria</taxon>
        <taxon>Enterobacterales</taxon>
        <taxon>Pectobacteriaceae</taxon>
        <taxon>Prodigiosinella</taxon>
    </lineage>
</organism>
<reference evidence="4 5" key="1">
    <citation type="journal article" date="2013" name="Genome Announc.">
        <title>Draft genome sequence of Serratia sp. strain ATCC 39006, a model bacterium for analysis of the biosynthesis and regulation of prodigiosin, a carbapenem, and gas vesicles.</title>
        <authorList>
            <person name="Fineran P.C."/>
            <person name="Iglesias Cans M.C."/>
            <person name="Ramsay J.P."/>
            <person name="Wilf N.M."/>
            <person name="Cossyleon D."/>
            <person name="McNeil M.B."/>
            <person name="Williamson N.R."/>
            <person name="Monson R.E."/>
            <person name="Becher S.A."/>
            <person name="Stanton J.A."/>
            <person name="Brugger K."/>
            <person name="Brown S.D."/>
            <person name="Salmond G.P."/>
        </authorList>
    </citation>
    <scope>NUCLEOTIDE SEQUENCE [LARGE SCALE GENOMIC DNA]</scope>
    <source>
        <strain evidence="4">ATCC 39006</strain>
        <strain evidence="5">ATCC 39006 / SC 11482</strain>
    </source>
</reference>
<dbReference type="OrthoDB" id="395886at2"/>
<dbReference type="InterPro" id="IPR000560">
    <property type="entry name" value="His_Pase_clade-2"/>
</dbReference>
<reference evidence="4" key="2">
    <citation type="submission" date="2013-09" db="EMBL/GenBank/DDBJ databases">
        <authorList>
            <person name="Wang G."/>
            <person name="Yang Y."/>
            <person name="Su Y."/>
        </authorList>
    </citation>
    <scope>NUCLEOTIDE SEQUENCE</scope>
    <source>
        <strain evidence="4">ATCC 39006</strain>
    </source>
</reference>
<dbReference type="CDD" id="cd07061">
    <property type="entry name" value="HP_HAP_like"/>
    <property type="match status" value="1"/>
</dbReference>
<accession>A0A2I5TJ07</accession>
<dbReference type="SUPFAM" id="SSF53254">
    <property type="entry name" value="Phosphoglycerate mutase-like"/>
    <property type="match status" value="1"/>
</dbReference>
<proteinExistence type="inferred from homology"/>
<dbReference type="GO" id="GO:0050308">
    <property type="term" value="F:sugar-phosphatase activity"/>
    <property type="evidence" value="ECO:0007669"/>
    <property type="project" value="TreeGrafter"/>
</dbReference>
<dbReference type="Proteomes" id="UP000233778">
    <property type="component" value="Chromosome"/>
</dbReference>
<dbReference type="GO" id="GO:0030288">
    <property type="term" value="C:outer membrane-bounded periplasmic space"/>
    <property type="evidence" value="ECO:0007669"/>
    <property type="project" value="TreeGrafter"/>
</dbReference>